<dbReference type="InterPro" id="IPR002594">
    <property type="entry name" value="GH12"/>
</dbReference>
<organism evidence="6 7">
    <name type="scientific">Phomopsis amygdali</name>
    <name type="common">Fusicoccum amygdali</name>
    <dbReference type="NCBI Taxonomy" id="1214568"/>
    <lineage>
        <taxon>Eukaryota</taxon>
        <taxon>Fungi</taxon>
        <taxon>Dikarya</taxon>
        <taxon>Ascomycota</taxon>
        <taxon>Pezizomycotina</taxon>
        <taxon>Sordariomycetes</taxon>
        <taxon>Sordariomycetidae</taxon>
        <taxon>Diaporthales</taxon>
        <taxon>Diaporthaceae</taxon>
        <taxon>Diaporthe</taxon>
    </lineage>
</organism>
<feature type="region of interest" description="Disordered" evidence="3">
    <location>
        <begin position="299"/>
        <end position="323"/>
    </location>
</feature>
<feature type="transmembrane region" description="Helical" evidence="4">
    <location>
        <begin position="328"/>
        <end position="347"/>
    </location>
</feature>
<dbReference type="GO" id="GO:0008810">
    <property type="term" value="F:cellulase activity"/>
    <property type="evidence" value="ECO:0007669"/>
    <property type="project" value="InterPro"/>
</dbReference>
<dbReference type="PANTHER" id="PTHR34002:SF11">
    <property type="entry name" value="CONCANAVALIN A-LIKE LECTIN_GLUCANASE"/>
    <property type="match status" value="1"/>
</dbReference>
<feature type="signal peptide" evidence="5">
    <location>
        <begin position="1"/>
        <end position="22"/>
    </location>
</feature>
<name>A0AAD9W872_PHOAM</name>
<evidence type="ECO:0000256" key="4">
    <source>
        <dbReference type="SAM" id="Phobius"/>
    </source>
</evidence>
<dbReference type="Gene3D" id="2.60.120.180">
    <property type="match status" value="1"/>
</dbReference>
<dbReference type="InterPro" id="IPR013320">
    <property type="entry name" value="ConA-like_dom_sf"/>
</dbReference>
<feature type="chain" id="PRO_5042211201" evidence="5">
    <location>
        <begin position="23"/>
        <end position="348"/>
    </location>
</feature>
<evidence type="ECO:0000256" key="1">
    <source>
        <dbReference type="ARBA" id="ARBA00005519"/>
    </source>
</evidence>
<dbReference type="PANTHER" id="PTHR34002">
    <property type="entry name" value="BLR1656 PROTEIN"/>
    <property type="match status" value="1"/>
</dbReference>
<dbReference type="EMBL" id="JAUJFL010000002">
    <property type="protein sequence ID" value="KAK2611468.1"/>
    <property type="molecule type" value="Genomic_DNA"/>
</dbReference>
<keyword evidence="2" id="KW-0378">Hydrolase</keyword>
<dbReference type="Pfam" id="PF01670">
    <property type="entry name" value="Glyco_hydro_12"/>
    <property type="match status" value="1"/>
</dbReference>
<dbReference type="Proteomes" id="UP001265746">
    <property type="component" value="Unassembled WGS sequence"/>
</dbReference>
<dbReference type="GO" id="GO:0000272">
    <property type="term" value="P:polysaccharide catabolic process"/>
    <property type="evidence" value="ECO:0007669"/>
    <property type="project" value="UniProtKB-KW"/>
</dbReference>
<evidence type="ECO:0000256" key="5">
    <source>
        <dbReference type="SAM" id="SignalP"/>
    </source>
</evidence>
<gene>
    <name evidence="6" type="ORF">N8I77_004805</name>
</gene>
<keyword evidence="4" id="KW-0472">Membrane</keyword>
<keyword evidence="4" id="KW-0812">Transmembrane</keyword>
<comment type="caution">
    <text evidence="6">The sequence shown here is derived from an EMBL/GenBank/DDBJ whole genome shotgun (WGS) entry which is preliminary data.</text>
</comment>
<keyword evidence="2" id="KW-0119">Carbohydrate metabolism</keyword>
<keyword evidence="2" id="KW-0624">Polysaccharide degradation</keyword>
<accession>A0AAD9W872</accession>
<evidence type="ECO:0000256" key="3">
    <source>
        <dbReference type="SAM" id="MobiDB-lite"/>
    </source>
</evidence>
<dbReference type="SUPFAM" id="SSF49899">
    <property type="entry name" value="Concanavalin A-like lectins/glucanases"/>
    <property type="match status" value="1"/>
</dbReference>
<keyword evidence="2" id="KW-0326">Glycosidase</keyword>
<keyword evidence="5" id="KW-0732">Signal</keyword>
<evidence type="ECO:0000256" key="2">
    <source>
        <dbReference type="RuleBase" id="RU361163"/>
    </source>
</evidence>
<evidence type="ECO:0000313" key="7">
    <source>
        <dbReference type="Proteomes" id="UP001265746"/>
    </source>
</evidence>
<reference evidence="6" key="1">
    <citation type="submission" date="2023-06" db="EMBL/GenBank/DDBJ databases">
        <authorList>
            <person name="Noh H."/>
        </authorList>
    </citation>
    <scope>NUCLEOTIDE SEQUENCE</scope>
    <source>
        <strain evidence="6">DUCC20226</strain>
    </source>
</reference>
<sequence length="348" mass="36668">MIPPAHAALLAATLALLSGVNASKKSASANGYDAIICGQNGYSDGSGLSYSANAWNPDDNGFQCLSIINASSSTTSGFDATWKWPGDPDAVHSFPHVTFLSDDLPVTVSNISALRLAASWAYAPGSISTADDAGRLDGFDTNGLNDIGAKANIAFDMFMDMDKVKAASATAAKYEMMIWIGQVGNPYPLGFDSENATCYTQQLGSFNFTLYTGQNSRGTLVYSWVSPADQTSFDEDITPLLQYLWRNELVSADARIGLVEFGSEAYHSGNNVTFSAGDFDMNVWLGTPVKFELNPVADHCEAPESPAGPQGTGSSSSEKGMGLRAREAPMTGVIVMVVAIVSALASLG</sequence>
<dbReference type="AlphaFoldDB" id="A0AAD9W872"/>
<keyword evidence="7" id="KW-1185">Reference proteome</keyword>
<proteinExistence type="inferred from homology"/>
<keyword evidence="4" id="KW-1133">Transmembrane helix</keyword>
<evidence type="ECO:0000313" key="6">
    <source>
        <dbReference type="EMBL" id="KAK2611468.1"/>
    </source>
</evidence>
<dbReference type="InterPro" id="IPR013319">
    <property type="entry name" value="GH11/12"/>
</dbReference>
<protein>
    <submittedName>
        <fullName evidence="6">Uncharacterized protein</fullName>
    </submittedName>
</protein>
<comment type="similarity">
    <text evidence="1 2">Belongs to the glycosyl hydrolase 12 (cellulase H) family.</text>
</comment>